<feature type="compositionally biased region" description="Polar residues" evidence="2">
    <location>
        <begin position="157"/>
        <end position="170"/>
    </location>
</feature>
<dbReference type="Proteomes" id="UP000012045">
    <property type="component" value="Unassembled WGS sequence"/>
</dbReference>
<feature type="region of interest" description="Disordered" evidence="2">
    <location>
        <begin position="356"/>
        <end position="377"/>
    </location>
</feature>
<protein>
    <submittedName>
        <fullName evidence="4">Uncharacterized protein</fullName>
    </submittedName>
</protein>
<feature type="compositionally biased region" description="Low complexity" evidence="2">
    <location>
        <begin position="933"/>
        <end position="955"/>
    </location>
</feature>
<feature type="region of interest" description="Disordered" evidence="2">
    <location>
        <begin position="40"/>
        <end position="111"/>
    </location>
</feature>
<gene>
    <name evidence="4" type="ORF">BcDW1_10846</name>
</gene>
<dbReference type="EMBL" id="KB708118">
    <property type="protein sequence ID" value="EMR80580.1"/>
    <property type="molecule type" value="Genomic_DNA"/>
</dbReference>
<keyword evidence="3" id="KW-0472">Membrane</keyword>
<feature type="compositionally biased region" description="Polar residues" evidence="2">
    <location>
        <begin position="961"/>
        <end position="970"/>
    </location>
</feature>
<keyword evidence="3" id="KW-0812">Transmembrane</keyword>
<dbReference type="HOGENOM" id="CLU_007591_0_0_1"/>
<dbReference type="OrthoDB" id="5397183at2759"/>
<sequence>MAQDRGLNQEELRGEGRSQEDPAYIVPETAMRPYLSFTPINLDRSKSLNPISPLTRTVDPLRTLRNTDVYDLPDDAPSLPTPGGKKRQAPRSKDGPMKTLPSAKPHTSATVEDCDTEIFEVASPKRRKVPMKGAQPAFKVPSRVKTISAHQDLEQLSNELGDGSSVSQWITPPDTHERSKKRALSATVTKRKKSSELFQNSPVTKPSLSCFTSKSSGEQSRSINRLQGFTTTEEQMKLNSNGIANTTLQKLAAFRYVPREHNPLANQSIAASEGENTLVTSNEYRDGHVFEDSNHPSSDYGHTSSGSFFEEALWIAKQCVDTNESGTVCVNRPQTHPFSENLLTSVTQQKLSQIEYSPNQSNGPTTFSKGTPENALDQVTDNDVDRQQSYQVPQTIEGSVITELGDITSKLPEYKFHLPQVNDQSPNTGFEQEQAQSSQHSLVLMPTLGAENYHNDSQFERSINRERLPMITNPLPDCSDRDSFDDDIDDEDLLALVADSTIFESFLRDQVTQSIQMKPSPPSISCIASSLPTRTMQLHDLVTISQEVTRTASSHTASPRIAVDEDDDFPMDADLEEELFRLAGTGQVQGVVESFEPPPSLTLPRDGDDTDREVYDDALQFSSPTPREAFSDGTALAKPTDESSPSKPPATQEDADWRYISSTAFRSAKTPVIQSSEVFVKPLKSTPLEKLPTLVQSIQTNTSKIWLDDSHEYQPLAPFARPKFPQLVQDRCPINGLSSQTILRVCFRIGEMLREGGRCNALGQDAIIELFARVNFSSREPGTSKQHFQFADLFHDRPPFAKGILANFKMTGLAESESKIFIESSESLMARCMGRVKKDIKTGSWLLHIMNVRVTDWEEIRWTKRIVCGECEEEVKVKAIATIANLSEVSEALKMNRSRYEALPRTSSPPSSNPPILLDPIFHNPSYNYNSGTPTSVPSSVPSSHRTSITSISSRTPPPSFHSSQVAHLNSQGSSQFSSSNTYGNLIGGASGTTGTTGTTPFPPFNNAYATNYPDSAPPSFHSRSSTPRPTPSTRTLASNVSGVSGVTGGSGIDLWGVATTTSGGDESGEDREGSGGLMMVKGLERRMERLEESIGRLLLENEELRRLRAAGTGVNAGGQNQGNRQNCCVVFTDASRDMEEALVMNGHSNCCVRFTSSTNPSDRKLQRKKEWFIAIAVMTLLVTFFVMMVNGYAREASGERGSGVGGYEEERN</sequence>
<feature type="region of interest" description="Disordered" evidence="2">
    <location>
        <begin position="157"/>
        <end position="201"/>
    </location>
</feature>
<feature type="region of interest" description="Disordered" evidence="2">
    <location>
        <begin position="992"/>
        <end position="1077"/>
    </location>
</feature>
<keyword evidence="1" id="KW-0175">Coiled coil</keyword>
<evidence type="ECO:0000313" key="5">
    <source>
        <dbReference type="Proteomes" id="UP000012045"/>
    </source>
</evidence>
<evidence type="ECO:0000256" key="2">
    <source>
        <dbReference type="SAM" id="MobiDB-lite"/>
    </source>
</evidence>
<feature type="compositionally biased region" description="Basic residues" evidence="2">
    <location>
        <begin position="178"/>
        <end position="193"/>
    </location>
</feature>
<feature type="compositionally biased region" description="Basic and acidic residues" evidence="2">
    <location>
        <begin position="7"/>
        <end position="20"/>
    </location>
</feature>
<feature type="region of interest" description="Disordered" evidence="2">
    <location>
        <begin position="933"/>
        <end position="980"/>
    </location>
</feature>
<reference evidence="5" key="1">
    <citation type="journal article" date="2013" name="Genome Announc.">
        <title>Draft genome sequence of Botrytis cinerea BcDW1, inoculum for noble rot of grape berries.</title>
        <authorList>
            <person name="Blanco-Ulate B."/>
            <person name="Allen G."/>
            <person name="Powell A.L."/>
            <person name="Cantu D."/>
        </authorList>
    </citation>
    <scope>NUCLEOTIDE SEQUENCE [LARGE SCALE GENOMIC DNA]</scope>
    <source>
        <strain evidence="5">BcDW1</strain>
    </source>
</reference>
<feature type="region of interest" description="Disordered" evidence="2">
    <location>
        <begin position="1"/>
        <end position="27"/>
    </location>
</feature>
<proteinExistence type="predicted"/>
<evidence type="ECO:0000256" key="1">
    <source>
        <dbReference type="SAM" id="Coils"/>
    </source>
</evidence>
<keyword evidence="3" id="KW-1133">Transmembrane helix</keyword>
<feature type="transmembrane region" description="Helical" evidence="3">
    <location>
        <begin position="1172"/>
        <end position="1194"/>
    </location>
</feature>
<name>M7TGT7_BOTF1</name>
<evidence type="ECO:0000256" key="3">
    <source>
        <dbReference type="SAM" id="Phobius"/>
    </source>
</evidence>
<evidence type="ECO:0000313" key="4">
    <source>
        <dbReference type="EMBL" id="EMR80580.1"/>
    </source>
</evidence>
<organism evidence="4 5">
    <name type="scientific">Botryotinia fuckeliana (strain BcDW1)</name>
    <name type="common">Noble rot fungus</name>
    <name type="synonym">Botrytis cinerea</name>
    <dbReference type="NCBI Taxonomy" id="1290391"/>
    <lineage>
        <taxon>Eukaryota</taxon>
        <taxon>Fungi</taxon>
        <taxon>Dikarya</taxon>
        <taxon>Ascomycota</taxon>
        <taxon>Pezizomycotina</taxon>
        <taxon>Leotiomycetes</taxon>
        <taxon>Helotiales</taxon>
        <taxon>Sclerotiniaceae</taxon>
        <taxon>Botrytis</taxon>
    </lineage>
</organism>
<feature type="compositionally biased region" description="Low complexity" evidence="2">
    <location>
        <begin position="971"/>
        <end position="980"/>
    </location>
</feature>
<feature type="region of interest" description="Disordered" evidence="2">
    <location>
        <begin position="589"/>
        <end position="655"/>
    </location>
</feature>
<dbReference type="AlphaFoldDB" id="M7TGT7"/>
<feature type="compositionally biased region" description="Low complexity" evidence="2">
    <location>
        <begin position="1023"/>
        <end position="1045"/>
    </location>
</feature>
<accession>M7TGT7</accession>
<feature type="coiled-coil region" evidence="1">
    <location>
        <begin position="1081"/>
        <end position="1108"/>
    </location>
</feature>